<evidence type="ECO:0000313" key="2">
    <source>
        <dbReference type="EMBL" id="KAF7339764.1"/>
    </source>
</evidence>
<sequence length="547" mass="58848">MHIVFSPPLGETVHVSAGRTRKPTALLHFTATLNNPADYEQVASGHVKLQVWSEIPGNGRHAGEWGEAEFKPVHSVNGSKKHVLVASYRWPTREPPYSGLLLYPDGAIKWLGDYGHNGTLVLNWTDLDPVILDEHWVLAPGNDSYLRESTGRAVHDLQVARLAHPFNYMVYPAGENSFFGHKDSSLIVLVPRLNSHPVIVPPTLIFGATPSCSISFTPAGTITMSGSSSLSFVACESPEEAEIAVSRVINHCSSPQVVNYAPGVLVLASTADKYPVEVAVVPIASCAPVVRSDLTLRSLAAVVSGKAAFFMFSSLHRAARFIEDESDESIAVKAGQSGGQFVAAPAHTVIHGEDQWQIGIMSSHSPASLPSAHAEGLPTPPPSPRLRPLPHRVSESPDPSFLNLAAPMSTSGEQTASPSSSQLVVHSSKRRGVLALMWRIFVVLFGWMARLLGRRRVDVPPKRMVDERTPLLQQEQPRVEVSTPDVLEPQASSSEQAGASGISFDVDSGQTTILFQATRPASFNVPVLLNGRNIDSDITTSGALKIG</sequence>
<feature type="compositionally biased region" description="Pro residues" evidence="1">
    <location>
        <begin position="378"/>
        <end position="387"/>
    </location>
</feature>
<evidence type="ECO:0000313" key="3">
    <source>
        <dbReference type="Proteomes" id="UP000623467"/>
    </source>
</evidence>
<comment type="caution">
    <text evidence="2">The sequence shown here is derived from an EMBL/GenBank/DDBJ whole genome shotgun (WGS) entry which is preliminary data.</text>
</comment>
<accession>A0A8H6XFH5</accession>
<dbReference type="EMBL" id="JACAZH010000031">
    <property type="protein sequence ID" value="KAF7339764.1"/>
    <property type="molecule type" value="Genomic_DNA"/>
</dbReference>
<evidence type="ECO:0000256" key="1">
    <source>
        <dbReference type="SAM" id="MobiDB-lite"/>
    </source>
</evidence>
<gene>
    <name evidence="2" type="ORF">MSAN_02192000</name>
</gene>
<name>A0A8H6XFH5_9AGAR</name>
<dbReference type="AlphaFoldDB" id="A0A8H6XFH5"/>
<feature type="region of interest" description="Disordered" evidence="1">
    <location>
        <begin position="366"/>
        <end position="420"/>
    </location>
</feature>
<reference evidence="2" key="1">
    <citation type="submission" date="2020-05" db="EMBL/GenBank/DDBJ databases">
        <title>Mycena genomes resolve the evolution of fungal bioluminescence.</title>
        <authorList>
            <person name="Tsai I.J."/>
        </authorList>
    </citation>
    <scope>NUCLEOTIDE SEQUENCE</scope>
    <source>
        <strain evidence="2">160909Yilan</strain>
    </source>
</reference>
<proteinExistence type="predicted"/>
<protein>
    <submittedName>
        <fullName evidence="2">RING finger protein 8</fullName>
    </submittedName>
</protein>
<keyword evidence="3" id="KW-1185">Reference proteome</keyword>
<organism evidence="2 3">
    <name type="scientific">Mycena sanguinolenta</name>
    <dbReference type="NCBI Taxonomy" id="230812"/>
    <lineage>
        <taxon>Eukaryota</taxon>
        <taxon>Fungi</taxon>
        <taxon>Dikarya</taxon>
        <taxon>Basidiomycota</taxon>
        <taxon>Agaricomycotina</taxon>
        <taxon>Agaricomycetes</taxon>
        <taxon>Agaricomycetidae</taxon>
        <taxon>Agaricales</taxon>
        <taxon>Marasmiineae</taxon>
        <taxon>Mycenaceae</taxon>
        <taxon>Mycena</taxon>
    </lineage>
</organism>
<dbReference type="OrthoDB" id="3178019at2759"/>
<dbReference type="Proteomes" id="UP000623467">
    <property type="component" value="Unassembled WGS sequence"/>
</dbReference>